<feature type="domain" description="Radical SAM core" evidence="5">
    <location>
        <begin position="133"/>
        <end position="370"/>
    </location>
</feature>
<keyword evidence="1" id="KW-0949">S-adenosyl-L-methionine</keyword>
<dbReference type="Proteomes" id="UP000282529">
    <property type="component" value="Unassembled WGS sequence"/>
</dbReference>
<dbReference type="Gene3D" id="3.20.20.70">
    <property type="entry name" value="Aldolase class I"/>
    <property type="match status" value="1"/>
</dbReference>
<dbReference type="InterPro" id="IPR058240">
    <property type="entry name" value="rSAM_sf"/>
</dbReference>
<dbReference type="GO" id="GO:0046872">
    <property type="term" value="F:metal ion binding"/>
    <property type="evidence" value="ECO:0007669"/>
    <property type="project" value="UniProtKB-KW"/>
</dbReference>
<keyword evidence="4" id="KW-0411">Iron-sulfur</keyword>
<gene>
    <name evidence="6" type="ORF">EH198_18930</name>
</gene>
<keyword evidence="3" id="KW-0408">Iron</keyword>
<evidence type="ECO:0000313" key="6">
    <source>
        <dbReference type="EMBL" id="RQW09549.1"/>
    </source>
</evidence>
<evidence type="ECO:0000256" key="3">
    <source>
        <dbReference type="ARBA" id="ARBA00023004"/>
    </source>
</evidence>
<dbReference type="GO" id="GO:0051536">
    <property type="term" value="F:iron-sulfur cluster binding"/>
    <property type="evidence" value="ECO:0007669"/>
    <property type="project" value="UniProtKB-KW"/>
</dbReference>
<evidence type="ECO:0000256" key="1">
    <source>
        <dbReference type="ARBA" id="ARBA00022691"/>
    </source>
</evidence>
<organism evidence="6 7">
    <name type="scientific">Paenibacillus rhizophilus</name>
    <dbReference type="NCBI Taxonomy" id="1850366"/>
    <lineage>
        <taxon>Bacteria</taxon>
        <taxon>Bacillati</taxon>
        <taxon>Bacillota</taxon>
        <taxon>Bacilli</taxon>
        <taxon>Bacillales</taxon>
        <taxon>Paenibacillaceae</taxon>
        <taxon>Paenibacillus</taxon>
    </lineage>
</organism>
<dbReference type="CDD" id="cd01335">
    <property type="entry name" value="Radical_SAM"/>
    <property type="match status" value="1"/>
</dbReference>
<protein>
    <submittedName>
        <fullName evidence="6">Nitrogen fixation protein NifB</fullName>
    </submittedName>
</protein>
<dbReference type="RefSeq" id="WP_124697079.1">
    <property type="nucleotide sequence ID" value="NZ_JBHUFE010000019.1"/>
</dbReference>
<name>A0A3N9P1F6_9BACL</name>
<keyword evidence="7" id="KW-1185">Reference proteome</keyword>
<evidence type="ECO:0000313" key="7">
    <source>
        <dbReference type="Proteomes" id="UP000282529"/>
    </source>
</evidence>
<evidence type="ECO:0000256" key="2">
    <source>
        <dbReference type="ARBA" id="ARBA00022723"/>
    </source>
</evidence>
<dbReference type="OrthoDB" id="5391057at2"/>
<dbReference type="SUPFAM" id="SSF102114">
    <property type="entry name" value="Radical SAM enzymes"/>
    <property type="match status" value="1"/>
</dbReference>
<dbReference type="PROSITE" id="PS51918">
    <property type="entry name" value="RADICAL_SAM"/>
    <property type="match status" value="1"/>
</dbReference>
<dbReference type="NCBIfam" id="NF045502">
    <property type="entry name" value="variant_rSAM"/>
    <property type="match status" value="1"/>
</dbReference>
<dbReference type="InterPro" id="IPR007197">
    <property type="entry name" value="rSAM"/>
</dbReference>
<comment type="caution">
    <text evidence="6">The sequence shown here is derived from an EMBL/GenBank/DDBJ whole genome shotgun (WGS) entry which is preliminary data.</text>
</comment>
<evidence type="ECO:0000259" key="5">
    <source>
        <dbReference type="PROSITE" id="PS51918"/>
    </source>
</evidence>
<dbReference type="GO" id="GO:0003824">
    <property type="term" value="F:catalytic activity"/>
    <property type="evidence" value="ECO:0007669"/>
    <property type="project" value="InterPro"/>
</dbReference>
<dbReference type="EMBL" id="RQPI01000013">
    <property type="protein sequence ID" value="RQW09549.1"/>
    <property type="molecule type" value="Genomic_DNA"/>
</dbReference>
<evidence type="ECO:0000256" key="4">
    <source>
        <dbReference type="ARBA" id="ARBA00023014"/>
    </source>
</evidence>
<sequence length="414" mass="46007">MSREQIKSRLYQELKIKNEVNIEGVAADPAIFRHLDLGGEVQEQVHLCFEMDHETHEGFDLPTGYTTPGGLRVAFHWDSRSDFRIVYDGGEYVLTHKGKELFPVSFDKRPKYYALSASDGTPFSRIAGYASGYTGGGTVSIAYSNECSLKEKGQDCLFCNINATKDTYSEIQGIKWKNPKQIGEAVAAAYRLDGVTHTNLTGGFVPERREVDYYIDVAEAIQESTGLRDFNGTAVIGAPLDLDIIDRYKEAGFRTLAMNLEMWDPNFYAAILPGKVAECGGREHWIKAIEYAAKVFGKGKVRSGFVAGIEPKKATLEGVEYFASIGVLSLTGAWTPNPGSALEGHRTPHAEWHLDMAYKCHEIFKKYGFSYKDYFDIAPSPNFLIHDLFAIDEEIVPAFGEVAGENAKESDRIA</sequence>
<dbReference type="Pfam" id="PF04055">
    <property type="entry name" value="Radical_SAM"/>
    <property type="match status" value="1"/>
</dbReference>
<accession>A0A3N9P1F6</accession>
<proteinExistence type="predicted"/>
<dbReference type="AlphaFoldDB" id="A0A3N9P1F6"/>
<keyword evidence="2" id="KW-0479">Metal-binding</keyword>
<dbReference type="InterPro" id="IPR013785">
    <property type="entry name" value="Aldolase_TIM"/>
</dbReference>
<reference evidence="6 7" key="1">
    <citation type="submission" date="2018-11" db="EMBL/GenBank/DDBJ databases">
        <title>Genome sequence of strain 7197.</title>
        <authorList>
            <person name="Gao J."/>
            <person name="Sun J."/>
        </authorList>
    </citation>
    <scope>NUCLEOTIDE SEQUENCE [LARGE SCALE GENOMIC DNA]</scope>
    <source>
        <strain evidence="6 7">7197</strain>
    </source>
</reference>
<dbReference type="SFLD" id="SFLDS00029">
    <property type="entry name" value="Radical_SAM"/>
    <property type="match status" value="1"/>
</dbReference>